<comment type="subcellular location">
    <subcellularLocation>
        <location evidence="1">Membrane</location>
        <topology evidence="1">Multi-pass membrane protein</topology>
    </subcellularLocation>
</comment>
<dbReference type="Proteomes" id="UP000038040">
    <property type="component" value="Unplaced"/>
</dbReference>
<reference evidence="11" key="1">
    <citation type="submission" date="2017-02" db="UniProtKB">
        <authorList>
            <consortium name="WormBaseParasite"/>
        </authorList>
    </citation>
    <scope>IDENTIFICATION</scope>
</reference>
<evidence type="ECO:0000313" key="11">
    <source>
        <dbReference type="WBParaSite" id="DME_0000956401-mRNA-1"/>
    </source>
</evidence>
<organism evidence="9 11">
    <name type="scientific">Dracunculus medinensis</name>
    <name type="common">Guinea worm</name>
    <dbReference type="NCBI Taxonomy" id="318479"/>
    <lineage>
        <taxon>Eukaryota</taxon>
        <taxon>Metazoa</taxon>
        <taxon>Ecdysozoa</taxon>
        <taxon>Nematoda</taxon>
        <taxon>Chromadorea</taxon>
        <taxon>Rhabditida</taxon>
        <taxon>Spirurina</taxon>
        <taxon>Dracunculoidea</taxon>
        <taxon>Dracunculidae</taxon>
        <taxon>Dracunculus</taxon>
    </lineage>
</organism>
<evidence type="ECO:0000256" key="2">
    <source>
        <dbReference type="ARBA" id="ARBA00009565"/>
    </source>
</evidence>
<dbReference type="EMBL" id="UYYG01000115">
    <property type="protein sequence ID" value="VDN53258.1"/>
    <property type="molecule type" value="Genomic_DNA"/>
</dbReference>
<evidence type="ECO:0000313" key="9">
    <source>
        <dbReference type="Proteomes" id="UP000038040"/>
    </source>
</evidence>
<evidence type="ECO:0000313" key="10">
    <source>
        <dbReference type="Proteomes" id="UP000274756"/>
    </source>
</evidence>
<keyword evidence="10" id="KW-1185">Reference proteome</keyword>
<protein>
    <submittedName>
        <fullName evidence="8 11">Uncharacterized protein</fullName>
    </submittedName>
</protein>
<proteinExistence type="inferred from homology"/>
<feature type="transmembrane region" description="Helical" evidence="7">
    <location>
        <begin position="168"/>
        <end position="189"/>
    </location>
</feature>
<dbReference type="InterPro" id="IPR007237">
    <property type="entry name" value="CD20-like"/>
</dbReference>
<evidence type="ECO:0000256" key="3">
    <source>
        <dbReference type="ARBA" id="ARBA00022692"/>
    </source>
</evidence>
<feature type="transmembrane region" description="Helical" evidence="7">
    <location>
        <begin position="24"/>
        <end position="47"/>
    </location>
</feature>
<evidence type="ECO:0000313" key="8">
    <source>
        <dbReference type="EMBL" id="VDN53258.1"/>
    </source>
</evidence>
<sequence>MNGCGQQINGDDARLISANQKRHALLKCLAHCHVVLGLIIFILAALADFISSRISTIRLVGLEECCSFYFIVTGIIGICGAASHRRSIIIAFMIMNMHAILIFVPAIVIVSSFDIHFYQAECFGECDWHLLATSLPKNSRCQILCGENIDDNKRSSMTRLGTEYRLDAGIIAATILEMFLAITSTVFCCREICATKSRISKKDDETRPVDMTPLKQQEVHQNQ</sequence>
<evidence type="ECO:0000256" key="7">
    <source>
        <dbReference type="SAM" id="Phobius"/>
    </source>
</evidence>
<dbReference type="InterPro" id="IPR030417">
    <property type="entry name" value="MS4A"/>
</dbReference>
<dbReference type="Proteomes" id="UP000274756">
    <property type="component" value="Unassembled WGS sequence"/>
</dbReference>
<dbReference type="PANTHER" id="PTHR23320:SF173">
    <property type="entry name" value="MARVEL DOMAIN-CONTAINING PROTEIN-RELATED"/>
    <property type="match status" value="1"/>
</dbReference>
<dbReference type="GO" id="GO:0016020">
    <property type="term" value="C:membrane"/>
    <property type="evidence" value="ECO:0007669"/>
    <property type="project" value="UniProtKB-SubCell"/>
</dbReference>
<keyword evidence="4 7" id="KW-1133">Transmembrane helix</keyword>
<dbReference type="WBParaSite" id="DME_0000956401-mRNA-1">
    <property type="protein sequence ID" value="DME_0000956401-mRNA-1"/>
    <property type="gene ID" value="DME_0000956401"/>
</dbReference>
<comment type="similarity">
    <text evidence="2">Belongs to the MS4A family.</text>
</comment>
<evidence type="ECO:0000256" key="4">
    <source>
        <dbReference type="ARBA" id="ARBA00022989"/>
    </source>
</evidence>
<keyword evidence="5 7" id="KW-0472">Membrane</keyword>
<dbReference type="AlphaFoldDB" id="A0A0N4UNR6"/>
<dbReference type="OrthoDB" id="5862616at2759"/>
<evidence type="ECO:0000256" key="5">
    <source>
        <dbReference type="ARBA" id="ARBA00023136"/>
    </source>
</evidence>
<accession>A0A0N4UNR6</accession>
<reference evidence="8 10" key="2">
    <citation type="submission" date="2018-11" db="EMBL/GenBank/DDBJ databases">
        <authorList>
            <consortium name="Pathogen Informatics"/>
        </authorList>
    </citation>
    <scope>NUCLEOTIDE SEQUENCE [LARGE SCALE GENOMIC DNA]</scope>
</reference>
<evidence type="ECO:0000256" key="1">
    <source>
        <dbReference type="ARBA" id="ARBA00004141"/>
    </source>
</evidence>
<feature type="transmembrane region" description="Helical" evidence="7">
    <location>
        <begin position="59"/>
        <end position="81"/>
    </location>
</feature>
<name>A0A0N4UNR6_DRAME</name>
<dbReference type="Pfam" id="PF04103">
    <property type="entry name" value="CD20"/>
    <property type="match status" value="1"/>
</dbReference>
<dbReference type="STRING" id="318479.A0A0N4UNR6"/>
<feature type="transmembrane region" description="Helical" evidence="7">
    <location>
        <begin position="88"/>
        <end position="110"/>
    </location>
</feature>
<gene>
    <name evidence="8" type="ORF">DME_LOCUS3231</name>
</gene>
<feature type="region of interest" description="Disordered" evidence="6">
    <location>
        <begin position="204"/>
        <end position="223"/>
    </location>
</feature>
<evidence type="ECO:0000256" key="6">
    <source>
        <dbReference type="SAM" id="MobiDB-lite"/>
    </source>
</evidence>
<dbReference type="PANTHER" id="PTHR23320">
    <property type="entry name" value="MEMBRANE-SPANNING 4-DOMAINS SUBFAMILY A MS4A -RELATED"/>
    <property type="match status" value="1"/>
</dbReference>
<keyword evidence="3 7" id="KW-0812">Transmembrane</keyword>